<dbReference type="AlphaFoldDB" id="A0A3M5BWM4"/>
<feature type="transmembrane region" description="Helical" evidence="1">
    <location>
        <begin position="91"/>
        <end position="113"/>
    </location>
</feature>
<feature type="transmembrane region" description="Helical" evidence="1">
    <location>
        <begin position="38"/>
        <end position="57"/>
    </location>
</feature>
<feature type="transmembrane region" description="Helical" evidence="1">
    <location>
        <begin position="125"/>
        <end position="147"/>
    </location>
</feature>
<organism evidence="2 3">
    <name type="scientific">Pseudomonas savastanoi</name>
    <name type="common">Pseudomonas syringae pv. savastanoi</name>
    <dbReference type="NCBI Taxonomy" id="29438"/>
    <lineage>
        <taxon>Bacteria</taxon>
        <taxon>Pseudomonadati</taxon>
        <taxon>Pseudomonadota</taxon>
        <taxon>Gammaproteobacteria</taxon>
        <taxon>Pseudomonadales</taxon>
        <taxon>Pseudomonadaceae</taxon>
        <taxon>Pseudomonas</taxon>
    </lineage>
</organism>
<accession>A0A3M5BWM4</accession>
<keyword evidence="1" id="KW-1133">Transmembrane helix</keyword>
<evidence type="ECO:0000313" key="2">
    <source>
        <dbReference type="EMBL" id="RMS29784.1"/>
    </source>
</evidence>
<sequence>MDTTTNQNFAPLATKLIKEGGKIDVREIDKQELKSKTLGILITLGLCIFLIGAFYAADFLHRVIIHNLIEDNFKGISIGNIDASWNVANDFLYISVICTCTILVSAKLLILYYKATRYSEIYHKLPAQITLLSIAITLNAITLRAYFGWSNEMITKYGIEPIAYVSFILMIYSAITYFFLITTFFKTINLMINKAFCK</sequence>
<evidence type="ECO:0000256" key="1">
    <source>
        <dbReference type="SAM" id="Phobius"/>
    </source>
</evidence>
<evidence type="ECO:0000313" key="3">
    <source>
        <dbReference type="Proteomes" id="UP000269801"/>
    </source>
</evidence>
<comment type="caution">
    <text evidence="2">The sequence shown here is derived from an EMBL/GenBank/DDBJ whole genome shotgun (WGS) entry which is preliminary data.</text>
</comment>
<feature type="transmembrane region" description="Helical" evidence="1">
    <location>
        <begin position="162"/>
        <end position="185"/>
    </location>
</feature>
<name>A0A3M5BWM4_PSESS</name>
<keyword evidence="1" id="KW-0812">Transmembrane</keyword>
<protein>
    <submittedName>
        <fullName evidence="2">Uncharacterized protein</fullName>
    </submittedName>
</protein>
<reference evidence="2 3" key="1">
    <citation type="submission" date="2018-08" db="EMBL/GenBank/DDBJ databases">
        <title>Recombination of ecologically and evolutionarily significant loci maintains genetic cohesion in the Pseudomonas syringae species complex.</title>
        <authorList>
            <person name="Dillon M."/>
            <person name="Thakur S."/>
            <person name="Almeida R.N.D."/>
            <person name="Weir B.S."/>
            <person name="Guttman D.S."/>
        </authorList>
    </citation>
    <scope>NUCLEOTIDE SEQUENCE [LARGE SCALE GENOMIC DNA]</scope>
    <source>
        <strain evidence="2 3">ICMP 13685</strain>
    </source>
</reference>
<dbReference type="Proteomes" id="UP000269801">
    <property type="component" value="Unassembled WGS sequence"/>
</dbReference>
<dbReference type="EMBL" id="RBSL01000097">
    <property type="protein sequence ID" value="RMS29784.1"/>
    <property type="molecule type" value="Genomic_DNA"/>
</dbReference>
<keyword evidence="1" id="KW-0472">Membrane</keyword>
<proteinExistence type="predicted"/>
<gene>
    <name evidence="2" type="ORF">ALP70_02797</name>
</gene>